<dbReference type="Gene3D" id="3.60.21.10">
    <property type="match status" value="1"/>
</dbReference>
<dbReference type="OrthoDB" id="9801109at2"/>
<dbReference type="InterPro" id="IPR005235">
    <property type="entry name" value="YmdB-like"/>
</dbReference>
<evidence type="ECO:0000313" key="3">
    <source>
        <dbReference type="Proteomes" id="UP000042527"/>
    </source>
</evidence>
<dbReference type="InterPro" id="IPR029052">
    <property type="entry name" value="Metallo-depent_PP-like"/>
</dbReference>
<evidence type="ECO:0000313" key="1">
    <source>
        <dbReference type="EMBL" id="CEM63126.1"/>
    </source>
</evidence>
<accession>A0A0B7H2E2</accession>
<dbReference type="EMBL" id="CP042817">
    <property type="protein sequence ID" value="QEJ97741.1"/>
    <property type="molecule type" value="Genomic_DNA"/>
</dbReference>
<dbReference type="AlphaFoldDB" id="A0A0B7H2E2"/>
<dbReference type="Pfam" id="PF13277">
    <property type="entry name" value="YmdB"/>
    <property type="match status" value="1"/>
</dbReference>
<keyword evidence="3" id="KW-1185">Reference proteome</keyword>
<dbReference type="PIRSF" id="PIRSF004789">
    <property type="entry name" value="DR1281"/>
    <property type="match status" value="1"/>
</dbReference>
<evidence type="ECO:0000313" key="2">
    <source>
        <dbReference type="EMBL" id="QEJ97741.1"/>
    </source>
</evidence>
<reference evidence="1" key="2">
    <citation type="submission" date="2015-01" db="EMBL/GenBank/DDBJ databases">
        <authorList>
            <person name="Xiang T."/>
            <person name="Song Y."/>
            <person name="Huang L."/>
            <person name="Wang B."/>
            <person name="Wu P."/>
        </authorList>
    </citation>
    <scope>NUCLEOTIDE SEQUENCE [LARGE SCALE GENOMIC DNA]</scope>
    <source>
        <strain evidence="1">V1</strain>
    </source>
</reference>
<reference evidence="3" key="1">
    <citation type="submission" date="2015-01" db="EMBL/GenBank/DDBJ databases">
        <authorList>
            <person name="Manzoor Shahid"/>
            <person name="Zubair Saima"/>
        </authorList>
    </citation>
    <scope>NUCLEOTIDE SEQUENCE [LARGE SCALE GENOMIC DNA]</scope>
    <source>
        <strain evidence="3">V1</strain>
    </source>
</reference>
<sequence>MKIIYIAELIGKVGVFLVKELLPQLRKQYRPDFIIANANSATGFSGLGRQHAGYLHKLGVDCITAGESIFQKPDLTEKLDTLSYVLRPMNVSSESPGKGMGIFYSNLNKKKLAVISLLGRMGIRKIVADNPFPFLLETIEKIKQETSAVIVDYAALSTAEKQTMGFFLNGKVSAVIGSGNKVPTADETILSEKTAYITDSGRTGSFYSVGGFDPQGKIQEYKTGLFNLTRHSWECPYLQGIVLEVNDDGTAKTIERIIVSGEKHEKTGNSKSN</sequence>
<proteinExistence type="predicted"/>
<dbReference type="Proteomes" id="UP000042527">
    <property type="component" value="Unassembled WGS sequence"/>
</dbReference>
<dbReference type="RefSeq" id="WP_002697957.1">
    <property type="nucleotide sequence ID" value="NZ_CDNC01000048.1"/>
</dbReference>
<dbReference type="PANTHER" id="PTHR36303:SF1">
    <property type="entry name" value="2',3'-CYCLIC-NUCLEOTIDE 2'-PHOSPHODIESTERASE"/>
    <property type="match status" value="1"/>
</dbReference>
<name>A0A0B7H2E2_TREPH</name>
<protein>
    <submittedName>
        <fullName evidence="1">Putative metallophosphoesterase</fullName>
    </submittedName>
    <submittedName>
        <fullName evidence="2">YmdB family metallophosphoesterase</fullName>
    </submittedName>
</protein>
<dbReference type="GO" id="GO:0004113">
    <property type="term" value="F:2',3'-cyclic-nucleotide 3'-phosphodiesterase activity"/>
    <property type="evidence" value="ECO:0007669"/>
    <property type="project" value="TreeGrafter"/>
</dbReference>
<gene>
    <name evidence="2" type="ORF">FUT82_06860</name>
    <name evidence="1" type="ORF">TPHV1_60114</name>
</gene>
<dbReference type="EMBL" id="CDNC01000048">
    <property type="protein sequence ID" value="CEM63126.1"/>
    <property type="molecule type" value="Genomic_DNA"/>
</dbReference>
<reference evidence="2 4" key="3">
    <citation type="submission" date="2019-08" db="EMBL/GenBank/DDBJ databases">
        <authorList>
            <person name="Kuhnert P."/>
        </authorList>
    </citation>
    <scope>NUCLEOTIDE SEQUENCE [LARGE SCALE GENOMIC DNA]</scope>
    <source>
        <strain evidence="2 4">B36.5</strain>
    </source>
</reference>
<organism evidence="1 3">
    <name type="scientific">Treponema phagedenis</name>
    <dbReference type="NCBI Taxonomy" id="162"/>
    <lineage>
        <taxon>Bacteria</taxon>
        <taxon>Pseudomonadati</taxon>
        <taxon>Spirochaetota</taxon>
        <taxon>Spirochaetia</taxon>
        <taxon>Spirochaetales</taxon>
        <taxon>Treponemataceae</taxon>
        <taxon>Treponema</taxon>
    </lineage>
</organism>
<evidence type="ECO:0000313" key="4">
    <source>
        <dbReference type="Proteomes" id="UP000323594"/>
    </source>
</evidence>
<dbReference type="SUPFAM" id="SSF56300">
    <property type="entry name" value="Metallo-dependent phosphatases"/>
    <property type="match status" value="1"/>
</dbReference>
<dbReference type="Proteomes" id="UP000323594">
    <property type="component" value="Chromosome"/>
</dbReference>
<dbReference type="PANTHER" id="PTHR36303">
    <property type="entry name" value="2',3'-CYCLIC-NUCLEOTIDE 2'-PHOSPHODIESTERASE"/>
    <property type="match status" value="1"/>
</dbReference>